<accession>A0A6J3M7U9</accession>
<reference evidence="3" key="2">
    <citation type="submission" date="2020-04" db="EMBL/GenBank/DDBJ databases">
        <authorList>
            <consortium name="NCBI Genome Project"/>
        </authorList>
    </citation>
    <scope>NUCLEOTIDE SEQUENCE</scope>
    <source>
        <strain evidence="3">CBS 342.82</strain>
    </source>
</reference>
<gene>
    <name evidence="3" type="ORF">K489DRAFT_220498</name>
</gene>
<organism evidence="3">
    <name type="scientific">Dissoconium aciculare CBS 342.82</name>
    <dbReference type="NCBI Taxonomy" id="1314786"/>
    <lineage>
        <taxon>Eukaryota</taxon>
        <taxon>Fungi</taxon>
        <taxon>Dikarya</taxon>
        <taxon>Ascomycota</taxon>
        <taxon>Pezizomycotina</taxon>
        <taxon>Dothideomycetes</taxon>
        <taxon>Dothideomycetidae</taxon>
        <taxon>Mycosphaerellales</taxon>
        <taxon>Dissoconiaceae</taxon>
        <taxon>Dissoconium</taxon>
    </lineage>
</organism>
<evidence type="ECO:0000256" key="1">
    <source>
        <dbReference type="SAM" id="MobiDB-lite"/>
    </source>
</evidence>
<evidence type="ECO:0000313" key="2">
    <source>
        <dbReference type="Proteomes" id="UP000504637"/>
    </source>
</evidence>
<feature type="compositionally biased region" description="Low complexity" evidence="1">
    <location>
        <begin position="14"/>
        <end position="25"/>
    </location>
</feature>
<feature type="region of interest" description="Disordered" evidence="1">
    <location>
        <begin position="1"/>
        <end position="81"/>
    </location>
</feature>
<sequence length="277" mass="29879">MPNTRSLHHNPQDVANSNAVNNASAGLQASNTARIRPTSIRTRLQQQTAQRGGQPSSSSSITVARHRTHSTPQSVGDVNLPELNLHGLSSTEEDTDDASVARAAITSRNLSQRPRQPRLVRQAARRPVRTASPADGRGLRTTANTATIRGDVNGTAHSRPRQRLNPQSQPASGHAGNGGKHEEEESDFMNRQADGSYLLGLYTSDGNGPGTSSRSLGFGASVGAGGIPWAQQEQEDFLNAQKDEEEEGTWMLTYRRDCQGRTTPVDRNMIVFHSCAP</sequence>
<reference evidence="3" key="3">
    <citation type="submission" date="2025-08" db="UniProtKB">
        <authorList>
            <consortium name="RefSeq"/>
        </authorList>
    </citation>
    <scope>IDENTIFICATION</scope>
    <source>
        <strain evidence="3">CBS 342.82</strain>
    </source>
</reference>
<name>A0A6J3M7U9_9PEZI</name>
<dbReference type="RefSeq" id="XP_033459958.1">
    <property type="nucleotide sequence ID" value="XM_033599727.1"/>
</dbReference>
<dbReference type="Proteomes" id="UP000504637">
    <property type="component" value="Unplaced"/>
</dbReference>
<feature type="compositionally biased region" description="Basic residues" evidence="1">
    <location>
        <begin position="115"/>
        <end position="128"/>
    </location>
</feature>
<proteinExistence type="predicted"/>
<reference evidence="3" key="1">
    <citation type="submission" date="2020-01" db="EMBL/GenBank/DDBJ databases">
        <authorList>
            <consortium name="DOE Joint Genome Institute"/>
            <person name="Haridas S."/>
            <person name="Albert R."/>
            <person name="Binder M."/>
            <person name="Bloem J."/>
            <person name="Labutti K."/>
            <person name="Salamov A."/>
            <person name="Andreopoulos B."/>
            <person name="Baker S.E."/>
            <person name="Barry K."/>
            <person name="Bills G."/>
            <person name="Bluhm B.H."/>
            <person name="Cannon C."/>
            <person name="Castanera R."/>
            <person name="Culley D.E."/>
            <person name="Daum C."/>
            <person name="Ezra D."/>
            <person name="Gonzalez J.B."/>
            <person name="Henrissat B."/>
            <person name="Kuo A."/>
            <person name="Liang C."/>
            <person name="Lipzen A."/>
            <person name="Lutzoni F."/>
            <person name="Magnuson J."/>
            <person name="Mondo S."/>
            <person name="Nolan M."/>
            <person name="Ohm R."/>
            <person name="Pangilinan J."/>
            <person name="Park H.-J."/>
            <person name="Ramirez L."/>
            <person name="Alfaro M."/>
            <person name="Sun H."/>
            <person name="Tritt A."/>
            <person name="Yoshinaga Y."/>
            <person name="Zwiers L.-H."/>
            <person name="Turgeon B.G."/>
            <person name="Goodwin S.B."/>
            <person name="Spatafora J.W."/>
            <person name="Crous P.W."/>
            <person name="Grigoriev I.V."/>
        </authorList>
    </citation>
    <scope>NUCLEOTIDE SEQUENCE</scope>
    <source>
        <strain evidence="3">CBS 342.82</strain>
    </source>
</reference>
<protein>
    <submittedName>
        <fullName evidence="3">Uncharacterized protein</fullName>
    </submittedName>
</protein>
<keyword evidence="2" id="KW-1185">Reference proteome</keyword>
<evidence type="ECO:0000313" key="3">
    <source>
        <dbReference type="RefSeq" id="XP_033459958.1"/>
    </source>
</evidence>
<feature type="region of interest" description="Disordered" evidence="1">
    <location>
        <begin position="105"/>
        <end position="186"/>
    </location>
</feature>
<dbReference type="AlphaFoldDB" id="A0A6J3M7U9"/>
<feature type="compositionally biased region" description="Polar residues" evidence="1">
    <location>
        <begin position="27"/>
        <end position="62"/>
    </location>
</feature>
<dbReference type="GeneID" id="54357526"/>